<keyword evidence="2" id="KW-0813">Transport</keyword>
<protein>
    <submittedName>
        <fullName evidence="10">ABC transporter permease</fullName>
    </submittedName>
</protein>
<dbReference type="RefSeq" id="WP_343944601.1">
    <property type="nucleotide sequence ID" value="NZ_BAAAHP010000177.1"/>
</dbReference>
<evidence type="ECO:0000256" key="5">
    <source>
        <dbReference type="ARBA" id="ARBA00022692"/>
    </source>
</evidence>
<evidence type="ECO:0000256" key="6">
    <source>
        <dbReference type="ARBA" id="ARBA00022989"/>
    </source>
</evidence>
<dbReference type="EMBL" id="BAAAHP010000177">
    <property type="protein sequence ID" value="GAA0896759.1"/>
    <property type="molecule type" value="Genomic_DNA"/>
</dbReference>
<feature type="transmembrane region" description="Helical" evidence="9">
    <location>
        <begin position="71"/>
        <end position="89"/>
    </location>
</feature>
<dbReference type="InterPro" id="IPR001851">
    <property type="entry name" value="ABC_transp_permease"/>
</dbReference>
<dbReference type="PANTHER" id="PTHR32196:SF21">
    <property type="entry name" value="ABC TRANSPORTER PERMEASE PROTEIN YPHD-RELATED"/>
    <property type="match status" value="1"/>
</dbReference>
<proteinExistence type="predicted"/>
<dbReference type="Proteomes" id="UP001499967">
    <property type="component" value="Unassembled WGS sequence"/>
</dbReference>
<name>A0ABP3YKF6_9PSEU</name>
<comment type="subcellular location">
    <subcellularLocation>
        <location evidence="1">Cell membrane</location>
        <topology evidence="1">Multi-pass membrane protein</topology>
    </subcellularLocation>
</comment>
<evidence type="ECO:0000256" key="2">
    <source>
        <dbReference type="ARBA" id="ARBA00022448"/>
    </source>
</evidence>
<evidence type="ECO:0000256" key="4">
    <source>
        <dbReference type="ARBA" id="ARBA00022519"/>
    </source>
</evidence>
<evidence type="ECO:0000256" key="7">
    <source>
        <dbReference type="ARBA" id="ARBA00023136"/>
    </source>
</evidence>
<keyword evidence="4" id="KW-0997">Cell inner membrane</keyword>
<keyword evidence="7 9" id="KW-0472">Membrane</keyword>
<dbReference type="CDD" id="cd06579">
    <property type="entry name" value="TM_PBP1_transp_AraH_like"/>
    <property type="match status" value="1"/>
</dbReference>
<keyword evidence="3" id="KW-1003">Cell membrane</keyword>
<evidence type="ECO:0000256" key="9">
    <source>
        <dbReference type="SAM" id="Phobius"/>
    </source>
</evidence>
<feature type="transmembrane region" description="Helical" evidence="9">
    <location>
        <begin position="12"/>
        <end position="31"/>
    </location>
</feature>
<keyword evidence="5 9" id="KW-0812">Transmembrane</keyword>
<organism evidence="10 11">
    <name type="scientific">Pseudonocardia zijingensis</name>
    <dbReference type="NCBI Taxonomy" id="153376"/>
    <lineage>
        <taxon>Bacteria</taxon>
        <taxon>Bacillati</taxon>
        <taxon>Actinomycetota</taxon>
        <taxon>Actinomycetes</taxon>
        <taxon>Pseudonocardiales</taxon>
        <taxon>Pseudonocardiaceae</taxon>
        <taxon>Pseudonocardia</taxon>
    </lineage>
</organism>
<evidence type="ECO:0000313" key="11">
    <source>
        <dbReference type="Proteomes" id="UP001499967"/>
    </source>
</evidence>
<dbReference type="PANTHER" id="PTHR32196">
    <property type="entry name" value="ABC TRANSPORTER PERMEASE PROTEIN YPHD-RELATED-RELATED"/>
    <property type="match status" value="1"/>
</dbReference>
<sequence length="356" mass="36242">MSPLHHRLLRPQSVSNAVLAVALVALAAYFTSRTSTFLSPDNVVILANNAAALGVVVVPFALLVISGNIDFSVGSTAGLSGMVLALAVTRWGLSEVAGIALALLVATAIGVVNAVLCVVLRFNPIIVTLGMLGAIRGGTLLVQEDQIYGIGPLVESLGTGTLLGIPYTLCAAIAMFLLGAAFLTLTPAGRHVFAIGVNRHAAYLSALPVRALPFALYVVTGFSAGLAGLVFAARLNGVSPAVTGEGMEFAVLTIVLLGGVAFAGGRGNLFGVLIAWLFLATLQNGLVLTNVTPYVQTASAGVALVLAAALDRLGATVIPRLLLRAAPAADAQPDRRGPAVVAAPPPARIPDDQKVP</sequence>
<accession>A0ABP3YKF6</accession>
<gene>
    <name evidence="10" type="ORF">GCM10009559_55960</name>
</gene>
<keyword evidence="6 9" id="KW-1133">Transmembrane helix</keyword>
<dbReference type="Pfam" id="PF02653">
    <property type="entry name" value="BPD_transp_2"/>
    <property type="match status" value="1"/>
</dbReference>
<keyword evidence="11" id="KW-1185">Reference proteome</keyword>
<evidence type="ECO:0000256" key="8">
    <source>
        <dbReference type="SAM" id="MobiDB-lite"/>
    </source>
</evidence>
<reference evidence="11" key="1">
    <citation type="journal article" date="2019" name="Int. J. Syst. Evol. Microbiol.">
        <title>The Global Catalogue of Microorganisms (GCM) 10K type strain sequencing project: providing services to taxonomists for standard genome sequencing and annotation.</title>
        <authorList>
            <consortium name="The Broad Institute Genomics Platform"/>
            <consortium name="The Broad Institute Genome Sequencing Center for Infectious Disease"/>
            <person name="Wu L."/>
            <person name="Ma J."/>
        </authorList>
    </citation>
    <scope>NUCLEOTIDE SEQUENCE [LARGE SCALE GENOMIC DNA]</scope>
    <source>
        <strain evidence="11">JCM 11117</strain>
    </source>
</reference>
<evidence type="ECO:0000256" key="1">
    <source>
        <dbReference type="ARBA" id="ARBA00004651"/>
    </source>
</evidence>
<feature type="transmembrane region" description="Helical" evidence="9">
    <location>
        <begin position="96"/>
        <end position="116"/>
    </location>
</feature>
<evidence type="ECO:0000313" key="10">
    <source>
        <dbReference type="EMBL" id="GAA0896759.1"/>
    </source>
</evidence>
<feature type="transmembrane region" description="Helical" evidence="9">
    <location>
        <begin position="249"/>
        <end position="279"/>
    </location>
</feature>
<feature type="transmembrane region" description="Helical" evidence="9">
    <location>
        <begin position="162"/>
        <end position="183"/>
    </location>
</feature>
<evidence type="ECO:0000256" key="3">
    <source>
        <dbReference type="ARBA" id="ARBA00022475"/>
    </source>
</evidence>
<feature type="region of interest" description="Disordered" evidence="8">
    <location>
        <begin position="329"/>
        <end position="356"/>
    </location>
</feature>
<comment type="caution">
    <text evidence="10">The sequence shown here is derived from an EMBL/GenBank/DDBJ whole genome shotgun (WGS) entry which is preliminary data.</text>
</comment>
<feature type="transmembrane region" description="Helical" evidence="9">
    <location>
        <begin position="43"/>
        <end position="65"/>
    </location>
</feature>
<feature type="transmembrane region" description="Helical" evidence="9">
    <location>
        <begin position="214"/>
        <end position="237"/>
    </location>
</feature>